<dbReference type="KEGG" id="aei:AOY20_08835"/>
<dbReference type="EMBL" id="CP012808">
    <property type="protein sequence ID" value="ALH95623.1"/>
    <property type="molecule type" value="Genomic_DNA"/>
</dbReference>
<dbReference type="Proteomes" id="UP000064939">
    <property type="component" value="Chromosome"/>
</dbReference>
<organism evidence="2 3">
    <name type="scientific">Acinetobacter equi</name>
    <dbReference type="NCBI Taxonomy" id="1324350"/>
    <lineage>
        <taxon>Bacteria</taxon>
        <taxon>Pseudomonadati</taxon>
        <taxon>Pseudomonadota</taxon>
        <taxon>Gammaproteobacteria</taxon>
        <taxon>Moraxellales</taxon>
        <taxon>Moraxellaceae</taxon>
        <taxon>Acinetobacter</taxon>
    </lineage>
</organism>
<dbReference type="AlphaFoldDB" id="A0A0N9W1V7"/>
<dbReference type="STRING" id="1324350.AOY20_08835"/>
<keyword evidence="3" id="KW-1185">Reference proteome</keyword>
<sequence length="261" mass="30674">MPQMIVLIPIKDIMLDREKILVIQRDDLLLVLNDQYHLNHYADHIVQAQAQRLSGVDPYLTNQLSQTIEQLIQVLSDSKKYLKVRKFNALQKWLGIDIEYGAGQIEYYKKLEFLLAKANQLSQKLQIEIEKSRKRIEEIHLYRDEMAHYISAAESFLNEYPKFVKDIHPLDNFSERLSKKIMSLMTLQANNDIAITQMQLSEQIAFTLLDRFNEAQQILIPAWQYYVKQSHQSVSKTDLEKLDHTRQDLISTLKKSLEKIT</sequence>
<dbReference type="RefSeq" id="WP_054581514.1">
    <property type="nucleotide sequence ID" value="NZ_CP012808.1"/>
</dbReference>
<gene>
    <name evidence="2" type="ORF">AOY20_08835</name>
</gene>
<protein>
    <submittedName>
        <fullName evidence="2">Tellurium resistance protein</fullName>
    </submittedName>
</protein>
<keyword evidence="1" id="KW-0175">Coiled coil</keyword>
<evidence type="ECO:0000313" key="3">
    <source>
        <dbReference type="Proteomes" id="UP000064939"/>
    </source>
</evidence>
<reference evidence="2 3" key="1">
    <citation type="journal article" date="2015" name="Int. J. Syst. Evol. Microbiol.">
        <title>Acinetobacter equi sp. nov. isolated from horse faeces.</title>
        <authorList>
            <person name="Poppel M.T."/>
            <person name="Skiebe E."/>
            <person name="Laue M."/>
            <person name="Bergmann H."/>
            <person name="Ebersberger I."/>
            <person name="Garn T."/>
            <person name="Fruth A."/>
            <person name="Baumgardt S."/>
            <person name="Busse H.J."/>
            <person name="Wilharm G."/>
        </authorList>
    </citation>
    <scope>NUCLEOTIDE SEQUENCE [LARGE SCALE GENOMIC DNA]</scope>
    <source>
        <strain evidence="2 3">114</strain>
    </source>
</reference>
<proteinExistence type="predicted"/>
<feature type="coiled-coil region" evidence="1">
    <location>
        <begin position="108"/>
        <end position="135"/>
    </location>
</feature>
<evidence type="ECO:0000313" key="2">
    <source>
        <dbReference type="EMBL" id="ALH95623.1"/>
    </source>
</evidence>
<accession>A0A0N9W1V7</accession>
<evidence type="ECO:0000256" key="1">
    <source>
        <dbReference type="SAM" id="Coils"/>
    </source>
</evidence>
<name>A0A0N9W1V7_9GAMM</name>
<dbReference type="OrthoDB" id="6707209at2"/>